<name>A0A1H9JKH1_9BACI</name>
<dbReference type="EMBL" id="FOEL01000008">
    <property type="protein sequence ID" value="SEQ87394.1"/>
    <property type="molecule type" value="Genomic_DNA"/>
</dbReference>
<comment type="caution">
    <text evidence="2">The sequence shown here is derived from an EMBL/GenBank/DDBJ whole genome shotgun (WGS) entry which is preliminary data.</text>
</comment>
<evidence type="ECO:0000313" key="2">
    <source>
        <dbReference type="EMBL" id="SEQ87394.1"/>
    </source>
</evidence>
<dbReference type="InterPro" id="IPR016024">
    <property type="entry name" value="ARM-type_fold"/>
</dbReference>
<dbReference type="RefSeq" id="WP_089986229.1">
    <property type="nucleotide sequence ID" value="NZ_FMVP01000008.1"/>
</dbReference>
<dbReference type="InterPro" id="IPR029030">
    <property type="entry name" value="Caspase-like_dom_sf"/>
</dbReference>
<feature type="domain" description="Peptidase C14 caspase" evidence="1">
    <location>
        <begin position="23"/>
        <end position="184"/>
    </location>
</feature>
<dbReference type="GO" id="GO:0004197">
    <property type="term" value="F:cysteine-type endopeptidase activity"/>
    <property type="evidence" value="ECO:0007669"/>
    <property type="project" value="InterPro"/>
</dbReference>
<dbReference type="Proteomes" id="UP000199410">
    <property type="component" value="Unassembled WGS sequence"/>
</dbReference>
<dbReference type="Gene3D" id="3.40.50.1460">
    <property type="match status" value="1"/>
</dbReference>
<dbReference type="AlphaFoldDB" id="A0A1H9JKH1"/>
<dbReference type="SUPFAM" id="SSF48371">
    <property type="entry name" value="ARM repeat"/>
    <property type="match status" value="1"/>
</dbReference>
<evidence type="ECO:0000313" key="3">
    <source>
        <dbReference type="Proteomes" id="UP000199410"/>
    </source>
</evidence>
<gene>
    <name evidence="2" type="ORF">SAMN02787113_02550</name>
</gene>
<proteinExistence type="predicted"/>
<organism evidence="2 3">
    <name type="scientific">Lysinibacillus fusiformis</name>
    <dbReference type="NCBI Taxonomy" id="28031"/>
    <lineage>
        <taxon>Bacteria</taxon>
        <taxon>Bacillati</taxon>
        <taxon>Bacillota</taxon>
        <taxon>Bacilli</taxon>
        <taxon>Bacillales</taxon>
        <taxon>Bacillaceae</taxon>
        <taxon>Lysinibacillus</taxon>
    </lineage>
</organism>
<dbReference type="InterPro" id="IPR011600">
    <property type="entry name" value="Pept_C14_caspase"/>
</dbReference>
<dbReference type="SUPFAM" id="SSF52129">
    <property type="entry name" value="Caspase-like"/>
    <property type="match status" value="1"/>
</dbReference>
<evidence type="ECO:0000259" key="1">
    <source>
        <dbReference type="Pfam" id="PF00656"/>
    </source>
</evidence>
<dbReference type="Pfam" id="PF00656">
    <property type="entry name" value="Peptidase_C14"/>
    <property type="match status" value="1"/>
</dbReference>
<reference evidence="2 3" key="1">
    <citation type="submission" date="2016-10" db="EMBL/GenBank/DDBJ databases">
        <authorList>
            <person name="Varghese N."/>
            <person name="Submissions S."/>
        </authorList>
    </citation>
    <scope>NUCLEOTIDE SEQUENCE [LARGE SCALE GENOMIC DNA]</scope>
    <source>
        <strain evidence="2 3">TC-13</strain>
    </source>
</reference>
<sequence length="607" mass="70432">MNFLISVGIKKCKVESLAEIPCAYNDADLVYKTLNEVLDTEFSEENSICLKGPAVDEFLAVVKMYKRNLSESDKLIIYFSGHGELIENESLDLLFSNADSDGEGRFRLLRLQEILHQTTFQTIVILDCCHSGAGLNIASNTNIFSNDKISVLASSKPFGRATFDENGSHFTRELCQVLNTVNEEGNNISLRILAERMESFGHRCYVNTPTGFPNIVLKNSNILIEDNRDFQKRFLMRINESDITTREMHWYYLMDLPETTKIEVLRNYFEKEVSEPHWLVRRAIGSLISEIRNFKHKESFVLELLRSTDWMNQCIGLIGARKELNHQSIRDEVKSILKSNTQIDAIWLANLYLSDSDHHDVDDALSSSLSKTPWGVLDIWVRYSEKIDKTILLEKIKSIVDKSLLRSLYLHMFFEDGHIEEGEELGQAQKSKLIPFLYELKKRGETKSAKQKWLFSSLYGNWRDQVDLKLRDFFFNTHDDEIRADLELASELPLVEMRMAIYQYMTIYNELLKDYFHVLKWGLNDPHPWVKRTAIRALKEYSTELKGAFQEEIQDQLYPGKLDFILEAVSLGINCDDYIAKHRLNRSEIGSIEWATSNMFMEKRILL</sequence>
<dbReference type="GO" id="GO:0006508">
    <property type="term" value="P:proteolysis"/>
    <property type="evidence" value="ECO:0007669"/>
    <property type="project" value="InterPro"/>
</dbReference>
<accession>A0A1H9JKH1</accession>
<protein>
    <submittedName>
        <fullName evidence="2">Caspase domain-containing protein</fullName>
    </submittedName>
</protein>